<reference evidence="2 3" key="1">
    <citation type="submission" date="2018-05" db="EMBL/GenBank/DDBJ databases">
        <title>Vibrio limimaris sp. nov., isolated from marine sediment.</title>
        <authorList>
            <person name="Li C.-M."/>
        </authorList>
    </citation>
    <scope>NUCLEOTIDE SEQUENCE [LARGE SCALE GENOMIC DNA]</scope>
    <source>
        <strain evidence="2 3">E4404</strain>
    </source>
</reference>
<accession>A0A2U3BDE8</accession>
<gene>
    <name evidence="2" type="ORF">DI392_00675</name>
</gene>
<protein>
    <submittedName>
        <fullName evidence="2">Uncharacterized protein</fullName>
    </submittedName>
</protein>
<proteinExistence type="predicted"/>
<dbReference type="OrthoDB" id="5841159at2"/>
<evidence type="ECO:0000256" key="1">
    <source>
        <dbReference type="SAM" id="MobiDB-lite"/>
    </source>
</evidence>
<keyword evidence="3" id="KW-1185">Reference proteome</keyword>
<sequence>MSRLDTRGFMDGALRGFDMMDRHYTREHSLRQADERMKMQRASHEMGLRQAEQTMRLQSEQAERSKAQADRDKVKFERDYGTKGEDGQRTGGRLAELDDRAKKESEATLRLRDAQIEASQSTIETNAYNLTQTKKKNYLSENLPLIQRSWDKWNKTGEVDDILKNEYVAGTAYDPARYLNKEVNSAFDTIETKLPEIVQGNGSLEDPELVDALGVMYQNQIRGAVGQQDPITGKTIKGAKLGGVHLAQDIHPDIPGNQPGIVLTTMVDYGDGNWVAKPITNNRSTDPNDTVKVIPLETAMKDITSQLALRRQASTSKAYKQLFGTKDKGNENKLNDALIDLETEKAKAIGKLDKSTLTDEQYQATVQQIESQFDQSKQILKRQLSGNSSGETVSHQPAQTNVPIWANGDQQKFAFARAMQNKGINVAAMSIQDLNDAWLLNEEDRAKKEEEARATEVIRKVSSRANRIGM</sequence>
<comment type="caution">
    <text evidence="2">The sequence shown here is derived from an EMBL/GenBank/DDBJ whole genome shotgun (WGS) entry which is preliminary data.</text>
</comment>
<dbReference type="EMBL" id="QFWT01000001">
    <property type="protein sequence ID" value="PWI34829.1"/>
    <property type="molecule type" value="Genomic_DNA"/>
</dbReference>
<organism evidence="2 3">
    <name type="scientific">Vibrio albus</name>
    <dbReference type="NCBI Taxonomy" id="2200953"/>
    <lineage>
        <taxon>Bacteria</taxon>
        <taxon>Pseudomonadati</taxon>
        <taxon>Pseudomonadota</taxon>
        <taxon>Gammaproteobacteria</taxon>
        <taxon>Vibrionales</taxon>
        <taxon>Vibrionaceae</taxon>
        <taxon>Vibrio</taxon>
    </lineage>
</organism>
<dbReference type="AlphaFoldDB" id="A0A2U3BDE8"/>
<name>A0A2U3BDE8_9VIBR</name>
<feature type="compositionally biased region" description="Basic and acidic residues" evidence="1">
    <location>
        <begin position="61"/>
        <end position="73"/>
    </location>
</feature>
<evidence type="ECO:0000313" key="2">
    <source>
        <dbReference type="EMBL" id="PWI34829.1"/>
    </source>
</evidence>
<feature type="region of interest" description="Disordered" evidence="1">
    <location>
        <begin position="53"/>
        <end position="73"/>
    </location>
</feature>
<dbReference type="Proteomes" id="UP000245362">
    <property type="component" value="Unassembled WGS sequence"/>
</dbReference>
<evidence type="ECO:0000313" key="3">
    <source>
        <dbReference type="Proteomes" id="UP000245362"/>
    </source>
</evidence>
<dbReference type="RefSeq" id="WP_109317983.1">
    <property type="nucleotide sequence ID" value="NZ_QFWT01000001.1"/>
</dbReference>